<dbReference type="AlphaFoldDB" id="U5QKY6"/>
<proteinExistence type="predicted"/>
<feature type="transmembrane region" description="Helical" evidence="1">
    <location>
        <begin position="250"/>
        <end position="268"/>
    </location>
</feature>
<sequence length="438" mass="47331">MPVTKHVRYIQRFIWLYFWLLIFEGVLRKWLLPGLSVPLLIVRDPVLLLAYFYAFRCQLLPDNRFTRSTLALALLSFPAGLVATVYTDFSNISVVLFGLRTNFLHLPLIFLIPKVFDRTDVLRFGRVVLLLALPMALLMAAQFAVGPEAFLNRGAGEDASQIISVFGRIRPAGTFSFVNGTSLFFALSTAFLLYGFLQPGVYSRPLLTAAGFALPIALAVSGSRSTILGVALVFAAMFVGLLLQPRLARGAVRVALFIGFAGLSLSFLPTFNEALNVTTTRLELASTAEGGLAQRFIGSYQDTFNGLLSVPLLGYGLGMGTNAGAALLGLKGRFLLAEAEWPRVVRESGPILGFGYILLRLAIAVWMGKLALRCVSTGNLLPLLLFAACGLNIISGQFGQPTSLGFAVFGGGLCLAAMRVPVVLESYESSAGRQLSTR</sequence>
<dbReference type="EMBL" id="CP003587">
    <property type="protein sequence ID" value="AGY59591.1"/>
    <property type="molecule type" value="Genomic_DNA"/>
</dbReference>
<feature type="transmembrane region" description="Helical" evidence="1">
    <location>
        <begin position="12"/>
        <end position="31"/>
    </location>
</feature>
<evidence type="ECO:0008006" key="4">
    <source>
        <dbReference type="Google" id="ProtNLM"/>
    </source>
</evidence>
<keyword evidence="1" id="KW-1133">Transmembrane helix</keyword>
<keyword evidence="1" id="KW-0472">Membrane</keyword>
<feature type="transmembrane region" description="Helical" evidence="1">
    <location>
        <begin position="226"/>
        <end position="243"/>
    </location>
</feature>
<evidence type="ECO:0000256" key="1">
    <source>
        <dbReference type="SAM" id="Phobius"/>
    </source>
</evidence>
<dbReference type="eggNOG" id="ENOG502Z8S2">
    <property type="taxonomic scope" value="Bacteria"/>
</dbReference>
<dbReference type="PATRIC" id="fig|1183438.3.peg.3288"/>
<feature type="transmembrane region" description="Helical" evidence="1">
    <location>
        <begin position="380"/>
        <end position="398"/>
    </location>
</feature>
<keyword evidence="3" id="KW-1185">Reference proteome</keyword>
<feature type="transmembrane region" description="Helical" evidence="1">
    <location>
        <begin position="201"/>
        <end position="220"/>
    </location>
</feature>
<dbReference type="Proteomes" id="UP000017396">
    <property type="component" value="Chromosome"/>
</dbReference>
<name>U5QKY6_GLOK1</name>
<evidence type="ECO:0000313" key="2">
    <source>
        <dbReference type="EMBL" id="AGY59591.1"/>
    </source>
</evidence>
<feature type="transmembrane region" description="Helical" evidence="1">
    <location>
        <begin position="174"/>
        <end position="194"/>
    </location>
</feature>
<feature type="transmembrane region" description="Helical" evidence="1">
    <location>
        <begin position="67"/>
        <end position="86"/>
    </location>
</feature>
<feature type="transmembrane region" description="Helical" evidence="1">
    <location>
        <begin position="404"/>
        <end position="424"/>
    </location>
</feature>
<gene>
    <name evidence="2" type="ORF">GKIL_3345</name>
</gene>
<feature type="transmembrane region" description="Helical" evidence="1">
    <location>
        <begin position="37"/>
        <end position="55"/>
    </location>
</feature>
<feature type="transmembrane region" description="Helical" evidence="1">
    <location>
        <begin position="124"/>
        <end position="145"/>
    </location>
</feature>
<dbReference type="RefSeq" id="WP_023174882.1">
    <property type="nucleotide sequence ID" value="NC_022600.1"/>
</dbReference>
<accession>U5QKY6</accession>
<keyword evidence="1" id="KW-0812">Transmembrane</keyword>
<organism evidence="2 3">
    <name type="scientific">Gloeobacter kilaueensis (strain ATCC BAA-2537 / CCAP 1431/1 / ULC 316 / JS1)</name>
    <dbReference type="NCBI Taxonomy" id="1183438"/>
    <lineage>
        <taxon>Bacteria</taxon>
        <taxon>Bacillati</taxon>
        <taxon>Cyanobacteriota</taxon>
        <taxon>Cyanophyceae</taxon>
        <taxon>Gloeobacterales</taxon>
        <taxon>Gloeobacteraceae</taxon>
        <taxon>Gloeobacter</taxon>
    </lineage>
</organism>
<dbReference type="KEGG" id="glj:GKIL_3345"/>
<dbReference type="OrthoDB" id="8957526at2"/>
<dbReference type="STRING" id="1183438.GKIL_3345"/>
<reference evidence="2 3" key="1">
    <citation type="journal article" date="2013" name="PLoS ONE">
        <title>Cultivation and Complete Genome Sequencing of Gloeobacter kilaueensis sp. nov., from a Lava Cave in Kilauea Caldera, Hawai'i.</title>
        <authorList>
            <person name="Saw J.H."/>
            <person name="Schatz M."/>
            <person name="Brown M.V."/>
            <person name="Kunkel D.D."/>
            <person name="Foster J.S."/>
            <person name="Shick H."/>
            <person name="Christensen S."/>
            <person name="Hou S."/>
            <person name="Wan X."/>
            <person name="Donachie S.P."/>
        </authorList>
    </citation>
    <scope>NUCLEOTIDE SEQUENCE [LARGE SCALE GENOMIC DNA]</scope>
    <source>
        <strain evidence="3">JS</strain>
    </source>
</reference>
<protein>
    <recommendedName>
        <fullName evidence="4">O-antigen polymerase</fullName>
    </recommendedName>
</protein>
<evidence type="ECO:0000313" key="3">
    <source>
        <dbReference type="Proteomes" id="UP000017396"/>
    </source>
</evidence>
<dbReference type="HOGENOM" id="CLU_047935_0_0_3"/>
<feature type="transmembrane region" description="Helical" evidence="1">
    <location>
        <begin position="351"/>
        <end position="368"/>
    </location>
</feature>
<feature type="transmembrane region" description="Helical" evidence="1">
    <location>
        <begin position="92"/>
        <end position="112"/>
    </location>
</feature>